<evidence type="ECO:0000313" key="2">
    <source>
        <dbReference type="Proteomes" id="UP001328107"/>
    </source>
</evidence>
<feature type="non-terminal residue" evidence="1">
    <location>
        <position position="83"/>
    </location>
</feature>
<sequence length="83" mass="9736">TKKPMRLRMLFKLESGHNLRMGLKPALLKCIARINILQAINVDLTYFTLIRECVESVVVRRLIVRVKMHVTRDEFKMIKQQAA</sequence>
<dbReference type="Proteomes" id="UP001328107">
    <property type="component" value="Unassembled WGS sequence"/>
</dbReference>
<name>A0AAN5D6V5_9BILA</name>
<comment type="caution">
    <text evidence="1">The sequence shown here is derived from an EMBL/GenBank/DDBJ whole genome shotgun (WGS) entry which is preliminary data.</text>
</comment>
<proteinExistence type="predicted"/>
<organism evidence="1 2">
    <name type="scientific">Pristionchus mayeri</name>
    <dbReference type="NCBI Taxonomy" id="1317129"/>
    <lineage>
        <taxon>Eukaryota</taxon>
        <taxon>Metazoa</taxon>
        <taxon>Ecdysozoa</taxon>
        <taxon>Nematoda</taxon>
        <taxon>Chromadorea</taxon>
        <taxon>Rhabditida</taxon>
        <taxon>Rhabditina</taxon>
        <taxon>Diplogasteromorpha</taxon>
        <taxon>Diplogasteroidea</taxon>
        <taxon>Neodiplogasteridae</taxon>
        <taxon>Pristionchus</taxon>
    </lineage>
</organism>
<dbReference type="EMBL" id="BTRK01000006">
    <property type="protein sequence ID" value="GMR57140.1"/>
    <property type="molecule type" value="Genomic_DNA"/>
</dbReference>
<accession>A0AAN5D6V5</accession>
<dbReference type="AlphaFoldDB" id="A0AAN5D6V5"/>
<keyword evidence="2" id="KW-1185">Reference proteome</keyword>
<gene>
    <name evidence="1" type="ORF">PMAYCL1PPCAC_27335</name>
</gene>
<reference evidence="2" key="1">
    <citation type="submission" date="2022-10" db="EMBL/GenBank/DDBJ databases">
        <title>Genome assembly of Pristionchus species.</title>
        <authorList>
            <person name="Yoshida K."/>
            <person name="Sommer R.J."/>
        </authorList>
    </citation>
    <scope>NUCLEOTIDE SEQUENCE [LARGE SCALE GENOMIC DNA]</scope>
    <source>
        <strain evidence="2">RS5460</strain>
    </source>
</reference>
<feature type="non-terminal residue" evidence="1">
    <location>
        <position position="1"/>
    </location>
</feature>
<evidence type="ECO:0000313" key="1">
    <source>
        <dbReference type="EMBL" id="GMR57140.1"/>
    </source>
</evidence>
<protein>
    <submittedName>
        <fullName evidence="1">Uncharacterized protein</fullName>
    </submittedName>
</protein>